<evidence type="ECO:0008006" key="4">
    <source>
        <dbReference type="Google" id="ProtNLM"/>
    </source>
</evidence>
<dbReference type="OrthoDB" id="1305854at2759"/>
<dbReference type="AlphaFoldDB" id="A0A9J5X2P0"/>
<feature type="compositionally biased region" description="Polar residues" evidence="1">
    <location>
        <begin position="78"/>
        <end position="97"/>
    </location>
</feature>
<feature type="compositionally biased region" description="Polar residues" evidence="1">
    <location>
        <begin position="36"/>
        <end position="59"/>
    </location>
</feature>
<reference evidence="2 3" key="1">
    <citation type="submission" date="2020-09" db="EMBL/GenBank/DDBJ databases">
        <title>De no assembly of potato wild relative species, Solanum commersonii.</title>
        <authorList>
            <person name="Cho K."/>
        </authorList>
    </citation>
    <scope>NUCLEOTIDE SEQUENCE [LARGE SCALE GENOMIC DNA]</scope>
    <source>
        <strain evidence="2">LZ3.2</strain>
        <tissue evidence="2">Leaf</tissue>
    </source>
</reference>
<dbReference type="EMBL" id="JACXVP010000010">
    <property type="protein sequence ID" value="KAG5581564.1"/>
    <property type="molecule type" value="Genomic_DNA"/>
</dbReference>
<keyword evidence="3" id="KW-1185">Reference proteome</keyword>
<feature type="compositionally biased region" description="Low complexity" evidence="1">
    <location>
        <begin position="61"/>
        <end position="71"/>
    </location>
</feature>
<name>A0A9J5X2P0_SOLCO</name>
<gene>
    <name evidence="2" type="ORF">H5410_052191</name>
</gene>
<accession>A0A9J5X2P0</accession>
<dbReference type="Proteomes" id="UP000824120">
    <property type="component" value="Chromosome 10"/>
</dbReference>
<feature type="region of interest" description="Disordered" evidence="1">
    <location>
        <begin position="36"/>
        <end position="97"/>
    </location>
</feature>
<organism evidence="2 3">
    <name type="scientific">Solanum commersonii</name>
    <name type="common">Commerson's wild potato</name>
    <name type="synonym">Commerson's nightshade</name>
    <dbReference type="NCBI Taxonomy" id="4109"/>
    <lineage>
        <taxon>Eukaryota</taxon>
        <taxon>Viridiplantae</taxon>
        <taxon>Streptophyta</taxon>
        <taxon>Embryophyta</taxon>
        <taxon>Tracheophyta</taxon>
        <taxon>Spermatophyta</taxon>
        <taxon>Magnoliopsida</taxon>
        <taxon>eudicotyledons</taxon>
        <taxon>Gunneridae</taxon>
        <taxon>Pentapetalae</taxon>
        <taxon>asterids</taxon>
        <taxon>lamiids</taxon>
        <taxon>Solanales</taxon>
        <taxon>Solanaceae</taxon>
        <taxon>Solanoideae</taxon>
        <taxon>Solaneae</taxon>
        <taxon>Solanum</taxon>
    </lineage>
</organism>
<evidence type="ECO:0000256" key="1">
    <source>
        <dbReference type="SAM" id="MobiDB-lite"/>
    </source>
</evidence>
<proteinExistence type="predicted"/>
<sequence>MNLPFSPFVIDPGSFMIEFEKLVLNYKLKIESLKAKTTGNKSGQQKSNANWSSFQQKQNGPAPSSASAHAPRNIGECKNQSLQNFRARPAQSQGSVAQGVNGTHACAQCGTTHSRVCRDGSTRKRCT</sequence>
<evidence type="ECO:0000313" key="3">
    <source>
        <dbReference type="Proteomes" id="UP000824120"/>
    </source>
</evidence>
<protein>
    <recommendedName>
        <fullName evidence="4">Gag-pol polyprotein</fullName>
    </recommendedName>
</protein>
<comment type="caution">
    <text evidence="2">The sequence shown here is derived from an EMBL/GenBank/DDBJ whole genome shotgun (WGS) entry which is preliminary data.</text>
</comment>
<evidence type="ECO:0000313" key="2">
    <source>
        <dbReference type="EMBL" id="KAG5581564.1"/>
    </source>
</evidence>